<feature type="region of interest" description="Disordered" evidence="1">
    <location>
        <begin position="1"/>
        <end position="20"/>
    </location>
</feature>
<dbReference type="Proteomes" id="UP001168620">
    <property type="component" value="Unassembled WGS sequence"/>
</dbReference>
<evidence type="ECO:0000313" key="3">
    <source>
        <dbReference type="Proteomes" id="UP001168620"/>
    </source>
</evidence>
<dbReference type="EMBL" id="JAUHJQ010000023">
    <property type="protein sequence ID" value="MDN4175780.1"/>
    <property type="molecule type" value="Genomic_DNA"/>
</dbReference>
<organism evidence="2 3">
    <name type="scientific">Nocardioides oceani</name>
    <dbReference type="NCBI Taxonomy" id="3058369"/>
    <lineage>
        <taxon>Bacteria</taxon>
        <taxon>Bacillati</taxon>
        <taxon>Actinomycetota</taxon>
        <taxon>Actinomycetes</taxon>
        <taxon>Propionibacteriales</taxon>
        <taxon>Nocardioidaceae</taxon>
        <taxon>Nocardioides</taxon>
    </lineage>
</organism>
<keyword evidence="3" id="KW-1185">Reference proteome</keyword>
<evidence type="ECO:0000256" key="1">
    <source>
        <dbReference type="SAM" id="MobiDB-lite"/>
    </source>
</evidence>
<proteinExistence type="predicted"/>
<reference evidence="2" key="1">
    <citation type="submission" date="2023-06" db="EMBL/GenBank/DDBJ databases">
        <title>Draft genome sequence of Nocardioides sp. SOB77.</title>
        <authorList>
            <person name="Zhang G."/>
        </authorList>
    </citation>
    <scope>NUCLEOTIDE SEQUENCE</scope>
    <source>
        <strain evidence="2">SOB77</strain>
    </source>
</reference>
<name>A0ABT8FMN3_9ACTN</name>
<evidence type="ECO:0000313" key="2">
    <source>
        <dbReference type="EMBL" id="MDN4175780.1"/>
    </source>
</evidence>
<accession>A0ABT8FMN3</accession>
<dbReference type="RefSeq" id="WP_300955189.1">
    <property type="nucleotide sequence ID" value="NZ_JAUHJQ010000023.1"/>
</dbReference>
<sequence length="74" mass="7691">MSEQADLSAEGTRPAAPVRTGVEHVDRVVAAVEELDHRPLEEHVAVFEAAHEGLRRALDADPGAAASAPSADPA</sequence>
<comment type="caution">
    <text evidence="2">The sequence shown here is derived from an EMBL/GenBank/DDBJ whole genome shotgun (WGS) entry which is preliminary data.</text>
</comment>
<protein>
    <submittedName>
        <fullName evidence="2">Uncharacterized protein</fullName>
    </submittedName>
</protein>
<gene>
    <name evidence="2" type="ORF">QWY28_22655</name>
</gene>